<dbReference type="PANTHER" id="PTHR12929:SF10">
    <property type="entry name" value="RIBOFLAVIN TRANSPORTER"/>
    <property type="match status" value="1"/>
</dbReference>
<evidence type="ECO:0000256" key="2">
    <source>
        <dbReference type="ARBA" id="ARBA00004651"/>
    </source>
</evidence>
<dbReference type="Pfam" id="PF06237">
    <property type="entry name" value="SLC52_ribofla_tr"/>
    <property type="match status" value="1"/>
</dbReference>
<feature type="transmembrane region" description="Helical" evidence="9">
    <location>
        <begin position="315"/>
        <end position="337"/>
    </location>
</feature>
<proteinExistence type="inferred from homology"/>
<reference evidence="10 11" key="1">
    <citation type="submission" date="2015-12" db="EMBL/GenBank/DDBJ databases">
        <title>The genome of Folsomia candida.</title>
        <authorList>
            <person name="Faddeeva A."/>
            <person name="Derks M.F."/>
            <person name="Anvar Y."/>
            <person name="Smit S."/>
            <person name="Van Straalen N."/>
            <person name="Roelofs D."/>
        </authorList>
    </citation>
    <scope>NUCLEOTIDE SEQUENCE [LARGE SCALE GENOMIC DNA]</scope>
    <source>
        <strain evidence="10 11">VU population</strain>
        <tissue evidence="10">Whole body</tissue>
    </source>
</reference>
<feature type="transmembrane region" description="Helical" evidence="9">
    <location>
        <begin position="209"/>
        <end position="228"/>
    </location>
</feature>
<keyword evidence="11" id="KW-1185">Reference proteome</keyword>
<evidence type="ECO:0000256" key="8">
    <source>
        <dbReference type="ARBA" id="ARBA00023136"/>
    </source>
</evidence>
<evidence type="ECO:0000256" key="7">
    <source>
        <dbReference type="ARBA" id="ARBA00022989"/>
    </source>
</evidence>
<evidence type="ECO:0000256" key="1">
    <source>
        <dbReference type="ARBA" id="ARBA00000215"/>
    </source>
</evidence>
<evidence type="ECO:0000256" key="9">
    <source>
        <dbReference type="RuleBase" id="RU368035"/>
    </source>
</evidence>
<evidence type="ECO:0000256" key="6">
    <source>
        <dbReference type="ARBA" id="ARBA00022692"/>
    </source>
</evidence>
<sequence length="447" mass="49554">MERYNPKYKTFVQTLSIFFGFGSWIAMTGLWVELPHLTQKLPESWALGSYLTVMIQLANVGPLIYWYARVNKLCSEVVAIHVQMLIGTIACIALIGWWDVTLVIAGKERSIVLYLASYGLSIVDCTSSVVFLPYMARFKGHHMTPYLIGEGLSGFLPSLVALAQGITDESEANCPNEELNITSDDEEFLLNDKIISTSEQKHPRFSANVFFIFLLVILLVSWIAFTLMDQLSLCRSERIDLETDIELESAAENFIPDKKIPPEEEVTCSEKNPGSFKFTREFIWLLGLMAWGCFTTFGAMPSLQSYSCLPHSADVFFYAVTLAGLAYPGACTVGFFLEIRTPRVLNSLTLIGSGIGVYILVCAVESPYPPFLGTSYGSVIMVASWVSYVALISYMKTMVSLELNDKGGNQAMFWCGFAQQFGAASGGAIIFCVINYTNIFKEGDKCG</sequence>
<evidence type="ECO:0000313" key="10">
    <source>
        <dbReference type="EMBL" id="OXA44656.1"/>
    </source>
</evidence>
<feature type="transmembrane region" description="Helical" evidence="9">
    <location>
        <begin position="78"/>
        <end position="98"/>
    </location>
</feature>
<evidence type="ECO:0000256" key="3">
    <source>
        <dbReference type="ARBA" id="ARBA00006366"/>
    </source>
</evidence>
<comment type="caution">
    <text evidence="10">The sequence shown here is derived from an EMBL/GenBank/DDBJ whole genome shotgun (WGS) entry which is preliminary data.</text>
</comment>
<feature type="transmembrane region" description="Helical" evidence="9">
    <location>
        <begin position="110"/>
        <end position="134"/>
    </location>
</feature>
<evidence type="ECO:0000256" key="5">
    <source>
        <dbReference type="ARBA" id="ARBA00022475"/>
    </source>
</evidence>
<protein>
    <recommendedName>
        <fullName evidence="9">Riboflavin transporter</fullName>
    </recommendedName>
</protein>
<keyword evidence="8 9" id="KW-0472">Membrane</keyword>
<comment type="similarity">
    <text evidence="3 9">Belongs to the riboflavin transporter family.</text>
</comment>
<dbReference type="GO" id="GO:0032217">
    <property type="term" value="F:riboflavin transmembrane transporter activity"/>
    <property type="evidence" value="ECO:0007669"/>
    <property type="project" value="UniProtKB-UniRule"/>
</dbReference>
<keyword evidence="7 9" id="KW-1133">Transmembrane helix</keyword>
<feature type="transmembrane region" description="Helical" evidence="9">
    <location>
        <begin position="282"/>
        <end position="303"/>
    </location>
</feature>
<gene>
    <name evidence="10" type="ORF">Fcan01_20778</name>
</gene>
<dbReference type="InterPro" id="IPR009357">
    <property type="entry name" value="Riboflavin_transptr"/>
</dbReference>
<dbReference type="Proteomes" id="UP000198287">
    <property type="component" value="Unassembled WGS sequence"/>
</dbReference>
<organism evidence="10 11">
    <name type="scientific">Folsomia candida</name>
    <name type="common">Springtail</name>
    <dbReference type="NCBI Taxonomy" id="158441"/>
    <lineage>
        <taxon>Eukaryota</taxon>
        <taxon>Metazoa</taxon>
        <taxon>Ecdysozoa</taxon>
        <taxon>Arthropoda</taxon>
        <taxon>Hexapoda</taxon>
        <taxon>Collembola</taxon>
        <taxon>Entomobryomorpha</taxon>
        <taxon>Isotomoidea</taxon>
        <taxon>Isotomidae</taxon>
        <taxon>Proisotominae</taxon>
        <taxon>Folsomia</taxon>
    </lineage>
</organism>
<dbReference type="GO" id="GO:0005886">
    <property type="term" value="C:plasma membrane"/>
    <property type="evidence" value="ECO:0007669"/>
    <property type="project" value="UniProtKB-SubCell"/>
</dbReference>
<accession>A0A226DKD8</accession>
<evidence type="ECO:0000256" key="4">
    <source>
        <dbReference type="ARBA" id="ARBA00022448"/>
    </source>
</evidence>
<dbReference type="PANTHER" id="PTHR12929">
    <property type="entry name" value="SOLUTE CARRIER FAMILY 52"/>
    <property type="match status" value="1"/>
</dbReference>
<feature type="transmembrane region" description="Helical" evidence="9">
    <location>
        <begin position="373"/>
        <end position="394"/>
    </location>
</feature>
<dbReference type="EMBL" id="LNIX01000019">
    <property type="protein sequence ID" value="OXA44656.1"/>
    <property type="molecule type" value="Genomic_DNA"/>
</dbReference>
<dbReference type="OrthoDB" id="9995836at2759"/>
<feature type="transmembrane region" description="Helical" evidence="9">
    <location>
        <begin position="146"/>
        <end position="166"/>
    </location>
</feature>
<dbReference type="AlphaFoldDB" id="A0A226DKD8"/>
<feature type="transmembrane region" description="Helical" evidence="9">
    <location>
        <begin position="12"/>
        <end position="32"/>
    </location>
</feature>
<dbReference type="OMA" id="GPLIYWY"/>
<comment type="function">
    <text evidence="9">Plasma membrane transporter mediating the uptake by cells of the water soluble vitamin B2/riboflavin that plays a key role in biochemical oxidation-reduction reactions of the carbohydrate, lipid, and amino acid metabolism.</text>
</comment>
<keyword evidence="4 9" id="KW-0813">Transport</keyword>
<feature type="transmembrane region" description="Helical" evidence="9">
    <location>
        <begin position="344"/>
        <end position="361"/>
    </location>
</feature>
<name>A0A226DKD8_FOLCA</name>
<keyword evidence="6 9" id="KW-0812">Transmembrane</keyword>
<evidence type="ECO:0000313" key="11">
    <source>
        <dbReference type="Proteomes" id="UP000198287"/>
    </source>
</evidence>
<feature type="transmembrane region" description="Helical" evidence="9">
    <location>
        <begin position="44"/>
        <end position="66"/>
    </location>
</feature>
<comment type="catalytic activity">
    <reaction evidence="1 9">
        <text>riboflavin(in) = riboflavin(out)</text>
        <dbReference type="Rhea" id="RHEA:35015"/>
        <dbReference type="ChEBI" id="CHEBI:57986"/>
    </reaction>
</comment>
<keyword evidence="5 9" id="KW-1003">Cell membrane</keyword>
<comment type="subcellular location">
    <subcellularLocation>
        <location evidence="2 9">Cell membrane</location>
        <topology evidence="2 9">Multi-pass membrane protein</topology>
    </subcellularLocation>
</comment>